<reference evidence="1" key="1">
    <citation type="journal article" date="2023" name="Mol. Ecol. Resour.">
        <title>Chromosome-level genome assembly of a triploid poplar Populus alba 'Berolinensis'.</title>
        <authorList>
            <person name="Chen S."/>
            <person name="Yu Y."/>
            <person name="Wang X."/>
            <person name="Wang S."/>
            <person name="Zhang T."/>
            <person name="Zhou Y."/>
            <person name="He R."/>
            <person name="Meng N."/>
            <person name="Wang Y."/>
            <person name="Liu W."/>
            <person name="Liu Z."/>
            <person name="Liu J."/>
            <person name="Guo Q."/>
            <person name="Huang H."/>
            <person name="Sederoff R.R."/>
            <person name="Wang G."/>
            <person name="Qu G."/>
            <person name="Chen S."/>
        </authorList>
    </citation>
    <scope>NUCLEOTIDE SEQUENCE</scope>
    <source>
        <strain evidence="1">SC-2020</strain>
    </source>
</reference>
<protein>
    <submittedName>
        <fullName evidence="1">Uncharacterized protein</fullName>
    </submittedName>
</protein>
<dbReference type="AlphaFoldDB" id="A0AAD6LV99"/>
<keyword evidence="2" id="KW-1185">Reference proteome</keyword>
<gene>
    <name evidence="1" type="ORF">NC653_030067</name>
</gene>
<comment type="caution">
    <text evidence="1">The sequence shown here is derived from an EMBL/GenBank/DDBJ whole genome shotgun (WGS) entry which is preliminary data.</text>
</comment>
<dbReference type="EMBL" id="JAQIZT010000013">
    <property type="protein sequence ID" value="KAJ6973916.1"/>
    <property type="molecule type" value="Genomic_DNA"/>
</dbReference>
<sequence>MNPRATNGSGAWGDAPPLYAGSRRGPSMLFGSLPATSSGERNNNPLPLCSLQREASVSHWKASDASKTARKKQGRLKSLRYSLIDFSSSSSLHHHHSIFSIASDSYHRAEESLDAGESVFLKAPSKVIHCTTTLLRKIEVQRRWQQRRRKEKGDPLAWRDGGQYGMLIGKHYLEDTSMAVDEQDIVDSEISLLSELAFPGASVWTTVFQLK</sequence>
<name>A0AAD6LV99_9ROSI</name>
<organism evidence="1 2">
    <name type="scientific">Populus alba x Populus x berolinensis</name>
    <dbReference type="NCBI Taxonomy" id="444605"/>
    <lineage>
        <taxon>Eukaryota</taxon>
        <taxon>Viridiplantae</taxon>
        <taxon>Streptophyta</taxon>
        <taxon>Embryophyta</taxon>
        <taxon>Tracheophyta</taxon>
        <taxon>Spermatophyta</taxon>
        <taxon>Magnoliopsida</taxon>
        <taxon>eudicotyledons</taxon>
        <taxon>Gunneridae</taxon>
        <taxon>Pentapetalae</taxon>
        <taxon>rosids</taxon>
        <taxon>fabids</taxon>
        <taxon>Malpighiales</taxon>
        <taxon>Salicaceae</taxon>
        <taxon>Saliceae</taxon>
        <taxon>Populus</taxon>
    </lineage>
</organism>
<accession>A0AAD6LV99</accession>
<evidence type="ECO:0000313" key="2">
    <source>
        <dbReference type="Proteomes" id="UP001164929"/>
    </source>
</evidence>
<evidence type="ECO:0000313" key="1">
    <source>
        <dbReference type="EMBL" id="KAJ6973916.1"/>
    </source>
</evidence>
<proteinExistence type="predicted"/>
<dbReference type="Proteomes" id="UP001164929">
    <property type="component" value="Chromosome 13"/>
</dbReference>